<evidence type="ECO:0000313" key="10">
    <source>
        <dbReference type="EMBL" id="ERL86111.1"/>
    </source>
</evidence>
<dbReference type="InterPro" id="IPR009787">
    <property type="entry name" value="Jagunal"/>
</dbReference>
<keyword evidence="3 8" id="KW-0812">Transmembrane</keyword>
<proteinExistence type="inferred from homology"/>
<dbReference type="PANTHER" id="PTHR20955">
    <property type="entry name" value="PROTEIN JAGUNAL HOMOLOG 1"/>
    <property type="match status" value="1"/>
</dbReference>
<dbReference type="GO" id="GO:0005789">
    <property type="term" value="C:endoplasmic reticulum membrane"/>
    <property type="evidence" value="ECO:0007669"/>
    <property type="project" value="UniProtKB-SubCell"/>
</dbReference>
<dbReference type="Proteomes" id="UP000019118">
    <property type="component" value="Unassembled WGS sequence"/>
</dbReference>
<protein>
    <recommendedName>
        <fullName evidence="14">Protein jagunal</fullName>
    </recommendedName>
</protein>
<evidence type="ECO:0000313" key="11">
    <source>
        <dbReference type="EnsemblMetazoa" id="XP_019764972.1"/>
    </source>
</evidence>
<keyword evidence="4" id="KW-0256">Endoplasmic reticulum</keyword>
<dbReference type="EMBL" id="KB631792">
    <property type="protein sequence ID" value="ERL86111.1"/>
    <property type="molecule type" value="Genomic_DNA"/>
</dbReference>
<evidence type="ECO:0000256" key="4">
    <source>
        <dbReference type="ARBA" id="ARBA00022824"/>
    </source>
</evidence>
<keyword evidence="5 8" id="KW-1133">Transmembrane helix</keyword>
<feature type="non-terminal residue" evidence="9">
    <location>
        <position position="1"/>
    </location>
</feature>
<dbReference type="HOGENOM" id="CLU_121621_0_0_1"/>
<reference evidence="11" key="2">
    <citation type="submission" date="2024-08" db="UniProtKB">
        <authorList>
            <consortium name="EnsemblMetazoa"/>
        </authorList>
    </citation>
    <scope>IDENTIFICATION</scope>
</reference>
<keyword evidence="12" id="KW-1185">Reference proteome</keyword>
<accession>N6U6R7</accession>
<dbReference type="Pfam" id="PF07086">
    <property type="entry name" value="Jagunal"/>
    <property type="match status" value="1"/>
</dbReference>
<feature type="region of interest" description="Disordered" evidence="7">
    <location>
        <begin position="1"/>
        <end position="21"/>
    </location>
</feature>
<feature type="transmembrane region" description="Helical" evidence="8">
    <location>
        <begin position="85"/>
        <end position="104"/>
    </location>
</feature>
<evidence type="ECO:0000313" key="12">
    <source>
        <dbReference type="Proteomes" id="UP000019118"/>
    </source>
</evidence>
<evidence type="ECO:0000256" key="1">
    <source>
        <dbReference type="ARBA" id="ARBA00004477"/>
    </source>
</evidence>
<dbReference type="GO" id="GO:0007029">
    <property type="term" value="P:endoplasmic reticulum organization"/>
    <property type="evidence" value="ECO:0007669"/>
    <property type="project" value="InterPro"/>
</dbReference>
<evidence type="ECO:0000313" key="13">
    <source>
        <dbReference type="Proteomes" id="UP000030742"/>
    </source>
</evidence>
<name>N6U6R7_DENPD</name>
<evidence type="ECO:0000256" key="5">
    <source>
        <dbReference type="ARBA" id="ARBA00022989"/>
    </source>
</evidence>
<evidence type="ECO:0000313" key="9">
    <source>
        <dbReference type="EMBL" id="ENN74262.1"/>
    </source>
</evidence>
<dbReference type="AlphaFoldDB" id="N6U6R7"/>
<dbReference type="PANTHER" id="PTHR20955:SF1">
    <property type="entry name" value="PROTEIN JAGUNAL HOMOLOG 1"/>
    <property type="match status" value="1"/>
</dbReference>
<organism evidence="9">
    <name type="scientific">Dendroctonus ponderosae</name>
    <name type="common">Mountain pine beetle</name>
    <dbReference type="NCBI Taxonomy" id="77166"/>
    <lineage>
        <taxon>Eukaryota</taxon>
        <taxon>Metazoa</taxon>
        <taxon>Ecdysozoa</taxon>
        <taxon>Arthropoda</taxon>
        <taxon>Hexapoda</taxon>
        <taxon>Insecta</taxon>
        <taxon>Pterygota</taxon>
        <taxon>Neoptera</taxon>
        <taxon>Endopterygota</taxon>
        <taxon>Coleoptera</taxon>
        <taxon>Polyphaga</taxon>
        <taxon>Cucujiformia</taxon>
        <taxon>Curculionidae</taxon>
        <taxon>Scolytinae</taxon>
        <taxon>Dendroctonus</taxon>
    </lineage>
</organism>
<keyword evidence="6 8" id="KW-0472">Membrane</keyword>
<dbReference type="EnsemblMetazoa" id="XM_019909414.1">
    <property type="protein sequence ID" value="XP_019764973.1"/>
    <property type="gene ID" value="LOC109540891"/>
</dbReference>
<evidence type="ECO:0000256" key="2">
    <source>
        <dbReference type="ARBA" id="ARBA00008462"/>
    </source>
</evidence>
<reference evidence="12 13" key="1">
    <citation type="journal article" date="2013" name="Genome Biol.">
        <title>Draft genome of the mountain pine beetle, Dendroctonus ponderosae Hopkins, a major forest pest.</title>
        <authorList>
            <person name="Keeling C.I."/>
            <person name="Yuen M.M."/>
            <person name="Liao N.Y."/>
            <person name="Docking T.R."/>
            <person name="Chan S.K."/>
            <person name="Taylor G.A."/>
            <person name="Palmquist D.L."/>
            <person name="Jackman S.D."/>
            <person name="Nguyen A."/>
            <person name="Li M."/>
            <person name="Henderson H."/>
            <person name="Janes J.K."/>
            <person name="Zhao Y."/>
            <person name="Pandoh P."/>
            <person name="Moore R."/>
            <person name="Sperling F.A."/>
            <person name="Huber D.P."/>
            <person name="Birol I."/>
            <person name="Jones S.J."/>
            <person name="Bohlmann J."/>
        </authorList>
    </citation>
    <scope>NUCLEOTIDE SEQUENCE</scope>
</reference>
<feature type="transmembrane region" description="Helical" evidence="8">
    <location>
        <begin position="163"/>
        <end position="184"/>
    </location>
</feature>
<dbReference type="Proteomes" id="UP000030742">
    <property type="component" value="Unassembled WGS sequence"/>
</dbReference>
<dbReference type="STRING" id="77166.N6U6R7"/>
<dbReference type="GO" id="GO:0016192">
    <property type="term" value="P:vesicle-mediated transport"/>
    <property type="evidence" value="ECO:0007669"/>
    <property type="project" value="TreeGrafter"/>
</dbReference>
<comment type="similarity">
    <text evidence="2">Belongs to the jagunal family.</text>
</comment>
<comment type="subcellular location">
    <subcellularLocation>
        <location evidence="1">Endoplasmic reticulum membrane</location>
        <topology evidence="1">Multi-pass membrane protein</topology>
    </subcellularLocation>
</comment>
<gene>
    <name evidence="11" type="primary">109540891</name>
    <name evidence="10" type="ORF">D910_03525</name>
    <name evidence="9" type="ORF">YQE_09234</name>
</gene>
<dbReference type="KEGG" id="dpa:109540891"/>
<evidence type="ECO:0008006" key="14">
    <source>
        <dbReference type="Google" id="ProtNLM"/>
    </source>
</evidence>
<evidence type="ECO:0000256" key="6">
    <source>
        <dbReference type="ARBA" id="ARBA00023136"/>
    </source>
</evidence>
<evidence type="ECO:0000256" key="3">
    <source>
        <dbReference type="ARBA" id="ARBA00022692"/>
    </source>
</evidence>
<evidence type="ECO:0000256" key="7">
    <source>
        <dbReference type="SAM" id="MobiDB-lite"/>
    </source>
</evidence>
<dbReference type="OMA" id="PYGVLWY"/>
<evidence type="ECO:0000256" key="8">
    <source>
        <dbReference type="SAM" id="Phobius"/>
    </source>
</evidence>
<dbReference type="EnsemblMetazoa" id="XM_019909413.1">
    <property type="protein sequence ID" value="XP_019764972.1"/>
    <property type="gene ID" value="LOC109540891"/>
</dbReference>
<dbReference type="OrthoDB" id="8914197at2759"/>
<sequence>MALASSDHPVHQSPPSAGGEDHTFRQRIAVQYQQSAVNKSRLKYCVFLHYFLCFAMLAKLVPYILDRFNWFILIVEELEVPEPFAWEWFWLSSITASAFCLDAIKKNSVTSMRNYIISIVLLGYLPILYALVFWFSEVYIFLVSDDYFDVVDLVYWRMYPCGLLWYAFLMIALQVHSFSMYFSFKLITAWKTRGARRAE</sequence>
<dbReference type="EMBL" id="KB741077">
    <property type="protein sequence ID" value="ENN74262.1"/>
    <property type="molecule type" value="Genomic_DNA"/>
</dbReference>
<feature type="transmembrane region" description="Helical" evidence="8">
    <location>
        <begin position="44"/>
        <end position="65"/>
    </location>
</feature>
<feature type="transmembrane region" description="Helical" evidence="8">
    <location>
        <begin position="116"/>
        <end position="143"/>
    </location>
</feature>